<feature type="transmembrane region" description="Helical" evidence="10">
    <location>
        <begin position="171"/>
        <end position="196"/>
    </location>
</feature>
<dbReference type="PANTHER" id="PTHR30012">
    <property type="entry name" value="GENERAL SECRETION PATHWAY PROTEIN"/>
    <property type="match status" value="1"/>
</dbReference>
<dbReference type="InterPro" id="IPR001992">
    <property type="entry name" value="T2SS_GspF/T4SS_PilC_CS"/>
</dbReference>
<dbReference type="PANTHER" id="PTHR30012:SF7">
    <property type="entry name" value="PROTEIN TRANSPORT PROTEIN HOFC HOMOLOG"/>
    <property type="match status" value="1"/>
</dbReference>
<keyword evidence="6 9" id="KW-0812">Transmembrane</keyword>
<evidence type="ECO:0000256" key="9">
    <source>
        <dbReference type="RuleBase" id="RU003923"/>
    </source>
</evidence>
<keyword evidence="13" id="KW-1185">Reference proteome</keyword>
<evidence type="ECO:0000259" key="11">
    <source>
        <dbReference type="Pfam" id="PF00482"/>
    </source>
</evidence>
<dbReference type="OrthoDB" id="9805682at2"/>
<dbReference type="STRING" id="1420851.AU255_16185"/>
<reference evidence="12 13" key="1">
    <citation type="submission" date="2015-12" db="EMBL/GenBank/DDBJ databases">
        <authorList>
            <person name="Shamseldin A."/>
            <person name="Moawad H."/>
            <person name="Abd El-Rahim W.M."/>
            <person name="Sadowsky M.J."/>
        </authorList>
    </citation>
    <scope>NUCLEOTIDE SEQUENCE [LARGE SCALE GENOMIC DNA]</scope>
    <source>
        <strain evidence="12 13">WF1</strain>
    </source>
</reference>
<keyword evidence="8 10" id="KW-0472">Membrane</keyword>
<feature type="transmembrane region" description="Helical" evidence="10">
    <location>
        <begin position="225"/>
        <end position="242"/>
    </location>
</feature>
<sequence length="406" mass="44961">MAQYIAQIDFSWKGKDKSGKVIKGEQVAVSEAVARAELRRQGIRVIAIKKKPKDLFAKAKRSIGAKDIAVFSRQLATMLESGIPMVQSLDIIAKGHENPAMTEMLQTIKEDIEEGDTLAQALRKRPVYFDDLYCNLVEAGEHAGILEGLLDKIATYKEKTETIKAKIKKALTYPIAVVVVAFIVTAIMLIFVVPVFKDLFDSFGADLPGFTLWVMGLSEWMVANYYYVVGSIVATVYIFMYFKKRSKKFNYFLDRALLKLPIIGMILHKSAIARFARTLATMSAAGVPLVEALESVAGATGNIIYYNAVMQMRENVTTGQSLQYSMTQTNLFPHMVVQMLAIGEESGSIDKMLNKVADFYEEEVDNLVDNLSSLMEPFIMVILGILVGGLLVAMYLPIFKLGAAVG</sequence>
<protein>
    <submittedName>
        <fullName evidence="12">Type II secretion system protein F</fullName>
    </submittedName>
</protein>
<keyword evidence="7 10" id="KW-1133">Transmembrane helix</keyword>
<evidence type="ECO:0000256" key="10">
    <source>
        <dbReference type="SAM" id="Phobius"/>
    </source>
</evidence>
<dbReference type="AlphaFoldDB" id="A0A1V8M2G0"/>
<dbReference type="GO" id="GO:0005886">
    <property type="term" value="C:plasma membrane"/>
    <property type="evidence" value="ECO:0007669"/>
    <property type="project" value="UniProtKB-SubCell"/>
</dbReference>
<evidence type="ECO:0000313" key="12">
    <source>
        <dbReference type="EMBL" id="OQK15741.1"/>
    </source>
</evidence>
<evidence type="ECO:0000256" key="1">
    <source>
        <dbReference type="ARBA" id="ARBA00004429"/>
    </source>
</evidence>
<comment type="similarity">
    <text evidence="2 9">Belongs to the GSP F family.</text>
</comment>
<feature type="transmembrane region" description="Helical" evidence="10">
    <location>
        <begin position="378"/>
        <end position="398"/>
    </location>
</feature>
<dbReference type="FunFam" id="1.20.81.30:FF:000001">
    <property type="entry name" value="Type II secretion system protein F"/>
    <property type="match status" value="2"/>
</dbReference>
<name>A0A1V8M2G0_9GAMM</name>
<dbReference type="PROSITE" id="PS00874">
    <property type="entry name" value="T2SP_F"/>
    <property type="match status" value="1"/>
</dbReference>
<evidence type="ECO:0000256" key="6">
    <source>
        <dbReference type="ARBA" id="ARBA00022692"/>
    </source>
</evidence>
<evidence type="ECO:0000256" key="7">
    <source>
        <dbReference type="ARBA" id="ARBA00022989"/>
    </source>
</evidence>
<gene>
    <name evidence="12" type="ORF">AU255_16185</name>
</gene>
<feature type="domain" description="Type II secretion system protein GspF" evidence="11">
    <location>
        <begin position="275"/>
        <end position="397"/>
    </location>
</feature>
<dbReference type="Proteomes" id="UP000191980">
    <property type="component" value="Unassembled WGS sequence"/>
</dbReference>
<evidence type="ECO:0000256" key="2">
    <source>
        <dbReference type="ARBA" id="ARBA00005745"/>
    </source>
</evidence>
<accession>A0A1V8M2G0</accession>
<organism evidence="12 13">
    <name type="scientific">Methyloprofundus sedimenti</name>
    <dbReference type="NCBI Taxonomy" id="1420851"/>
    <lineage>
        <taxon>Bacteria</taxon>
        <taxon>Pseudomonadati</taxon>
        <taxon>Pseudomonadota</taxon>
        <taxon>Gammaproteobacteria</taxon>
        <taxon>Methylococcales</taxon>
        <taxon>Methylococcaceae</taxon>
        <taxon>Methyloprofundus</taxon>
    </lineage>
</organism>
<keyword evidence="3 9" id="KW-0813">Transport</keyword>
<dbReference type="Gene3D" id="1.20.81.30">
    <property type="entry name" value="Type II secretion system (T2SS), domain F"/>
    <property type="match status" value="2"/>
</dbReference>
<comment type="caution">
    <text evidence="12">The sequence shown here is derived from an EMBL/GenBank/DDBJ whole genome shotgun (WGS) entry which is preliminary data.</text>
</comment>
<dbReference type="InterPro" id="IPR042094">
    <property type="entry name" value="T2SS_GspF_sf"/>
</dbReference>
<evidence type="ECO:0000256" key="4">
    <source>
        <dbReference type="ARBA" id="ARBA00022475"/>
    </source>
</evidence>
<feature type="domain" description="Type II secretion system protein GspF" evidence="11">
    <location>
        <begin position="71"/>
        <end position="194"/>
    </location>
</feature>
<dbReference type="InterPro" id="IPR003004">
    <property type="entry name" value="GspF/PilC"/>
</dbReference>
<dbReference type="GO" id="GO:0015628">
    <property type="term" value="P:protein secretion by the type II secretion system"/>
    <property type="evidence" value="ECO:0007669"/>
    <property type="project" value="TreeGrafter"/>
</dbReference>
<dbReference type="EMBL" id="LPUF01000003">
    <property type="protein sequence ID" value="OQK15741.1"/>
    <property type="molecule type" value="Genomic_DNA"/>
</dbReference>
<keyword evidence="4" id="KW-1003">Cell membrane</keyword>
<evidence type="ECO:0000256" key="3">
    <source>
        <dbReference type="ARBA" id="ARBA00022448"/>
    </source>
</evidence>
<evidence type="ECO:0000256" key="5">
    <source>
        <dbReference type="ARBA" id="ARBA00022519"/>
    </source>
</evidence>
<dbReference type="PRINTS" id="PR00812">
    <property type="entry name" value="BCTERIALGSPF"/>
</dbReference>
<proteinExistence type="inferred from homology"/>
<dbReference type="InterPro" id="IPR018076">
    <property type="entry name" value="T2SS_GspF_dom"/>
</dbReference>
<evidence type="ECO:0000256" key="8">
    <source>
        <dbReference type="ARBA" id="ARBA00023136"/>
    </source>
</evidence>
<dbReference type="Pfam" id="PF00482">
    <property type="entry name" value="T2SSF"/>
    <property type="match status" value="2"/>
</dbReference>
<dbReference type="RefSeq" id="WP_080523975.1">
    <property type="nucleotide sequence ID" value="NZ_LPUF01000003.1"/>
</dbReference>
<keyword evidence="5" id="KW-0997">Cell inner membrane</keyword>
<evidence type="ECO:0000313" key="13">
    <source>
        <dbReference type="Proteomes" id="UP000191980"/>
    </source>
</evidence>
<comment type="subcellular location">
    <subcellularLocation>
        <location evidence="1 9">Cell inner membrane</location>
        <topology evidence="1 9">Multi-pass membrane protein</topology>
    </subcellularLocation>
</comment>